<comment type="similarity">
    <text evidence="4 5">Belongs to the RlpA family.</text>
</comment>
<dbReference type="GO" id="GO:0000270">
    <property type="term" value="P:peptidoglycan metabolic process"/>
    <property type="evidence" value="ECO:0007669"/>
    <property type="project" value="UniProtKB-UniRule"/>
</dbReference>
<dbReference type="HAMAP" id="MF_02071">
    <property type="entry name" value="RlpA"/>
    <property type="match status" value="1"/>
</dbReference>
<protein>
    <recommendedName>
        <fullName evidence="4">Endolytic peptidoglycan transglycosylase RlpA</fullName>
        <ecNumber evidence="4">4.2.2.-</ecNumber>
    </recommendedName>
</protein>
<organism evidence="8 9">
    <name type="scientific">Methylomarinovum caldicuralii</name>
    <dbReference type="NCBI Taxonomy" id="438856"/>
    <lineage>
        <taxon>Bacteria</taxon>
        <taxon>Pseudomonadati</taxon>
        <taxon>Pseudomonadota</taxon>
        <taxon>Gammaproteobacteria</taxon>
        <taxon>Methylococcales</taxon>
        <taxon>Methylothermaceae</taxon>
        <taxon>Methylomarinovum</taxon>
    </lineage>
</organism>
<dbReference type="InterPro" id="IPR034718">
    <property type="entry name" value="RlpA"/>
</dbReference>
<evidence type="ECO:0000259" key="7">
    <source>
        <dbReference type="PROSITE" id="PS51724"/>
    </source>
</evidence>
<dbReference type="AlphaFoldDB" id="A0AAU9BXN0"/>
<dbReference type="CDD" id="cd22268">
    <property type="entry name" value="DPBB_RlpA-like"/>
    <property type="match status" value="1"/>
</dbReference>
<dbReference type="GO" id="GO:0008932">
    <property type="term" value="F:lytic endotransglycosylase activity"/>
    <property type="evidence" value="ECO:0007669"/>
    <property type="project" value="UniProtKB-UniRule"/>
</dbReference>
<dbReference type="Proteomes" id="UP001321825">
    <property type="component" value="Chromosome"/>
</dbReference>
<feature type="chain" id="PRO_5043526854" description="Endolytic peptidoglycan transglycosylase RlpA" evidence="6">
    <location>
        <begin position="21"/>
        <end position="246"/>
    </location>
</feature>
<feature type="domain" description="SPOR" evidence="7">
    <location>
        <begin position="166"/>
        <end position="246"/>
    </location>
</feature>
<dbReference type="GO" id="GO:0042834">
    <property type="term" value="F:peptidoglycan binding"/>
    <property type="evidence" value="ECO:0007669"/>
    <property type="project" value="InterPro"/>
</dbReference>
<dbReference type="Gene3D" id="3.30.70.1070">
    <property type="entry name" value="Sporulation related repeat"/>
    <property type="match status" value="1"/>
</dbReference>
<keyword evidence="3 4" id="KW-0961">Cell wall biogenesis/degradation</keyword>
<evidence type="ECO:0000256" key="3">
    <source>
        <dbReference type="ARBA" id="ARBA00023316"/>
    </source>
</evidence>
<dbReference type="PROSITE" id="PS51724">
    <property type="entry name" value="SPOR"/>
    <property type="match status" value="1"/>
</dbReference>
<comment type="subcellular location">
    <subcellularLocation>
        <location evidence="4">Cell membrane</location>
        <topology evidence="4">Lipid-anchor</topology>
    </subcellularLocation>
</comment>
<comment type="function">
    <text evidence="4">Lytic transglycosylase with a strong preference for naked glycan strands that lack stem peptides.</text>
</comment>
<evidence type="ECO:0000256" key="1">
    <source>
        <dbReference type="ARBA" id="ARBA00022729"/>
    </source>
</evidence>
<dbReference type="Gene3D" id="2.40.40.10">
    <property type="entry name" value="RlpA-like domain"/>
    <property type="match status" value="1"/>
</dbReference>
<feature type="signal peptide" evidence="6">
    <location>
        <begin position="1"/>
        <end position="20"/>
    </location>
</feature>
<evidence type="ECO:0000313" key="8">
    <source>
        <dbReference type="EMBL" id="BCX80762.1"/>
    </source>
</evidence>
<evidence type="ECO:0000256" key="2">
    <source>
        <dbReference type="ARBA" id="ARBA00023239"/>
    </source>
</evidence>
<name>A0AAU9BXN0_9GAMM</name>
<keyword evidence="4" id="KW-1003">Cell membrane</keyword>
<sequence>MKRILWPLALILAGCSLQQADGPPEDPRDLSAVTDAVPRYEPFRPALNPESYRVAGKHYRVMRSARGYRARGIASWYGRKFHGRPTASGEPYDMYAMTAAHRTLPIPSYVEVTNLRNGRKVVVRVNDRGPFHPDRLIDLSYAAAVKLGIDKSGTAPVEIRALEPPAAAGRAWLLQVGAFTARDNADRLLQQLRRHRLPNPHLAAVSRDGKTIYRVRLGPLQSKTELAALDRKLHQLGLNATLIVHP</sequence>
<dbReference type="InterPro" id="IPR012997">
    <property type="entry name" value="RplA"/>
</dbReference>
<reference evidence="9" key="1">
    <citation type="journal article" date="2024" name="Int. J. Syst. Evol. Microbiol.">
        <title>Methylomarinovum tepidoasis sp. nov., a moderately thermophilic methanotroph of the family Methylothermaceae isolated from a deep-sea hydrothermal field.</title>
        <authorList>
            <person name="Hirayama H."/>
            <person name="Takaki Y."/>
            <person name="Abe M."/>
            <person name="Miyazaki M."/>
            <person name="Uematsu K."/>
            <person name="Matsui Y."/>
            <person name="Takai K."/>
        </authorList>
    </citation>
    <scope>NUCLEOTIDE SEQUENCE [LARGE SCALE GENOMIC DNA]</scope>
    <source>
        <strain evidence="9">IT-9</strain>
    </source>
</reference>
<evidence type="ECO:0000313" key="9">
    <source>
        <dbReference type="Proteomes" id="UP001321825"/>
    </source>
</evidence>
<dbReference type="SUPFAM" id="SSF50685">
    <property type="entry name" value="Barwin-like endoglucanases"/>
    <property type="match status" value="1"/>
</dbReference>
<dbReference type="InterPro" id="IPR009009">
    <property type="entry name" value="RlpA-like_DPBB"/>
</dbReference>
<dbReference type="InterPro" id="IPR036908">
    <property type="entry name" value="RlpA-like_sf"/>
</dbReference>
<dbReference type="RefSeq" id="WP_317705712.1">
    <property type="nucleotide sequence ID" value="NZ_AP024714.1"/>
</dbReference>
<dbReference type="GO" id="GO:0005886">
    <property type="term" value="C:plasma membrane"/>
    <property type="evidence" value="ECO:0007669"/>
    <property type="project" value="UniProtKB-SubCell"/>
</dbReference>
<keyword evidence="1 6" id="KW-0732">Signal</keyword>
<dbReference type="InterPro" id="IPR007730">
    <property type="entry name" value="SPOR-like_dom"/>
</dbReference>
<dbReference type="PROSITE" id="PS51257">
    <property type="entry name" value="PROKAR_LIPOPROTEIN"/>
    <property type="match status" value="1"/>
</dbReference>
<dbReference type="Pfam" id="PF05036">
    <property type="entry name" value="SPOR"/>
    <property type="match status" value="1"/>
</dbReference>
<gene>
    <name evidence="4" type="primary">rlpA</name>
    <name evidence="8" type="ORF">MIT9_P0338</name>
</gene>
<dbReference type="GO" id="GO:0009279">
    <property type="term" value="C:cell outer membrane"/>
    <property type="evidence" value="ECO:0007669"/>
    <property type="project" value="TreeGrafter"/>
</dbReference>
<dbReference type="Pfam" id="PF03330">
    <property type="entry name" value="DPBB_1"/>
    <property type="match status" value="1"/>
</dbReference>
<keyword evidence="4 8" id="KW-0449">Lipoprotein</keyword>
<dbReference type="PANTHER" id="PTHR34183:SF1">
    <property type="entry name" value="ENDOLYTIC PEPTIDOGLYCAN TRANSGLYCOSYLASE RLPA"/>
    <property type="match status" value="1"/>
</dbReference>
<dbReference type="SUPFAM" id="SSF110997">
    <property type="entry name" value="Sporulation related repeat"/>
    <property type="match status" value="1"/>
</dbReference>
<dbReference type="KEGG" id="mcau:MIT9_P0338"/>
<dbReference type="PANTHER" id="PTHR34183">
    <property type="entry name" value="ENDOLYTIC PEPTIDOGLYCAN TRANSGLYCOSYLASE RLPA"/>
    <property type="match status" value="1"/>
</dbReference>
<keyword evidence="9" id="KW-1185">Reference proteome</keyword>
<dbReference type="NCBIfam" id="TIGR00413">
    <property type="entry name" value="rlpA"/>
    <property type="match status" value="1"/>
</dbReference>
<dbReference type="InterPro" id="IPR036680">
    <property type="entry name" value="SPOR-like_sf"/>
</dbReference>
<keyword evidence="2 4" id="KW-0456">Lyase</keyword>
<dbReference type="EC" id="4.2.2.-" evidence="4"/>
<dbReference type="EMBL" id="AP024714">
    <property type="protein sequence ID" value="BCX80762.1"/>
    <property type="molecule type" value="Genomic_DNA"/>
</dbReference>
<dbReference type="GO" id="GO:0071555">
    <property type="term" value="P:cell wall organization"/>
    <property type="evidence" value="ECO:0007669"/>
    <property type="project" value="UniProtKB-KW"/>
</dbReference>
<evidence type="ECO:0000256" key="4">
    <source>
        <dbReference type="HAMAP-Rule" id="MF_02071"/>
    </source>
</evidence>
<dbReference type="FunFam" id="2.40.40.10:FF:000003">
    <property type="entry name" value="Endolytic peptidoglycan transglycosylase RlpA"/>
    <property type="match status" value="1"/>
</dbReference>
<evidence type="ECO:0000256" key="6">
    <source>
        <dbReference type="SAM" id="SignalP"/>
    </source>
</evidence>
<keyword evidence="4" id="KW-0472">Membrane</keyword>
<proteinExistence type="inferred from homology"/>
<keyword evidence="4" id="KW-0564">Palmitate</keyword>
<accession>A0AAU9BXN0</accession>
<evidence type="ECO:0000256" key="5">
    <source>
        <dbReference type="RuleBase" id="RU003495"/>
    </source>
</evidence>